<dbReference type="InterPro" id="IPR016163">
    <property type="entry name" value="Ald_DH_C"/>
</dbReference>
<dbReference type="PANTHER" id="PTHR43570">
    <property type="entry name" value="ALDEHYDE DEHYDROGENASE"/>
    <property type="match status" value="1"/>
</dbReference>
<dbReference type="EC" id="1.-.-.-" evidence="3"/>
<reference evidence="3" key="2">
    <citation type="journal article" date="2014" name="ISME J.">
        <title>Microbial stratification in low pH oxic and suboxic macroscopic growths along an acid mine drainage.</title>
        <authorList>
            <person name="Mendez-Garcia C."/>
            <person name="Mesa V."/>
            <person name="Sprenger R.R."/>
            <person name="Richter M."/>
            <person name="Diez M.S."/>
            <person name="Solano J."/>
            <person name="Bargiela R."/>
            <person name="Golyshina O.V."/>
            <person name="Manteca A."/>
            <person name="Ramos J.L."/>
            <person name="Gallego J.R."/>
            <person name="Llorente I."/>
            <person name="Martins Dos Santos V.A."/>
            <person name="Jensen O.N."/>
            <person name="Pelaez A.I."/>
            <person name="Sanchez J."/>
            <person name="Ferrer M."/>
        </authorList>
    </citation>
    <scope>NUCLEOTIDE SEQUENCE</scope>
</reference>
<keyword evidence="2" id="KW-0520">NAD</keyword>
<feature type="non-terminal residue" evidence="3">
    <location>
        <position position="1"/>
    </location>
</feature>
<organism evidence="3">
    <name type="scientific">mine drainage metagenome</name>
    <dbReference type="NCBI Taxonomy" id="410659"/>
    <lineage>
        <taxon>unclassified sequences</taxon>
        <taxon>metagenomes</taxon>
        <taxon>ecological metagenomes</taxon>
    </lineage>
</organism>
<protein>
    <submittedName>
        <fullName evidence="3">Aldehyde dehydrogenase</fullName>
        <ecNumber evidence="3">1.-.-.-</ecNumber>
    </submittedName>
</protein>
<dbReference type="GO" id="GO:0006081">
    <property type="term" value="P:aldehyde metabolic process"/>
    <property type="evidence" value="ECO:0007669"/>
    <property type="project" value="InterPro"/>
</dbReference>
<accession>T0YQY0</accession>
<dbReference type="GO" id="GO:0004029">
    <property type="term" value="F:aldehyde dehydrogenase (NAD+) activity"/>
    <property type="evidence" value="ECO:0007669"/>
    <property type="project" value="TreeGrafter"/>
</dbReference>
<dbReference type="PANTHER" id="PTHR43570:SF20">
    <property type="entry name" value="ALDEHYDE DEHYDROGENASE ALDX-RELATED"/>
    <property type="match status" value="1"/>
</dbReference>
<dbReference type="AlphaFoldDB" id="T0YQY0"/>
<dbReference type="EMBL" id="AUZZ01008450">
    <property type="protein sequence ID" value="EQD37946.1"/>
    <property type="molecule type" value="Genomic_DNA"/>
</dbReference>
<comment type="caution">
    <text evidence="3">The sequence shown here is derived from an EMBL/GenBank/DDBJ whole genome shotgun (WGS) entry which is preliminary data.</text>
</comment>
<dbReference type="Gene3D" id="3.40.309.10">
    <property type="entry name" value="Aldehyde Dehydrogenase, Chain A, domain 2"/>
    <property type="match status" value="1"/>
</dbReference>
<dbReference type="GO" id="GO:0005737">
    <property type="term" value="C:cytoplasm"/>
    <property type="evidence" value="ECO:0007669"/>
    <property type="project" value="TreeGrafter"/>
</dbReference>
<proteinExistence type="predicted"/>
<dbReference type="InterPro" id="IPR016161">
    <property type="entry name" value="Ald_DH/histidinol_DH"/>
</dbReference>
<evidence type="ECO:0000256" key="1">
    <source>
        <dbReference type="ARBA" id="ARBA00023002"/>
    </source>
</evidence>
<keyword evidence="1 3" id="KW-0560">Oxidoreductase</keyword>
<name>T0YQY0_9ZZZZ</name>
<sequence>GGTCINQVAVQFLQHNLPFGGVNHSGIGSYHGEWGIRAFSHERAIVEAGLQLSSALFPPYGARVRRTVALLRRLSAWLG</sequence>
<dbReference type="Gene3D" id="3.40.605.10">
    <property type="entry name" value="Aldehyde Dehydrogenase, Chain A, domain 1"/>
    <property type="match status" value="1"/>
</dbReference>
<dbReference type="InterPro" id="IPR012394">
    <property type="entry name" value="Aldehyde_DH_NAD(P)"/>
</dbReference>
<reference evidence="3" key="1">
    <citation type="submission" date="2013-08" db="EMBL/GenBank/DDBJ databases">
        <authorList>
            <person name="Mendez C."/>
            <person name="Richter M."/>
            <person name="Ferrer M."/>
            <person name="Sanchez J."/>
        </authorList>
    </citation>
    <scope>NUCLEOTIDE SEQUENCE</scope>
</reference>
<evidence type="ECO:0000313" key="3">
    <source>
        <dbReference type="EMBL" id="EQD37946.1"/>
    </source>
</evidence>
<gene>
    <name evidence="3" type="ORF">B2A_11696</name>
</gene>
<dbReference type="SUPFAM" id="SSF53720">
    <property type="entry name" value="ALDH-like"/>
    <property type="match status" value="1"/>
</dbReference>
<dbReference type="InterPro" id="IPR016162">
    <property type="entry name" value="Ald_DH_N"/>
</dbReference>
<evidence type="ECO:0000256" key="2">
    <source>
        <dbReference type="ARBA" id="ARBA00023027"/>
    </source>
</evidence>